<evidence type="ECO:0000259" key="1">
    <source>
        <dbReference type="Pfam" id="PF01261"/>
    </source>
</evidence>
<dbReference type="Proteomes" id="UP001056425">
    <property type="component" value="Chromosome"/>
</dbReference>
<reference evidence="2 3" key="1">
    <citation type="submission" date="2021-08" db="EMBL/GenBank/DDBJ databases">
        <title>Thermococcus onnuriiensis IOH2.</title>
        <authorList>
            <person name="Park Y.-J."/>
        </authorList>
    </citation>
    <scope>NUCLEOTIDE SEQUENCE [LARGE SCALE GENOMIC DNA]</scope>
    <source>
        <strain evidence="2 3">IOH2</strain>
    </source>
</reference>
<dbReference type="Pfam" id="PF01261">
    <property type="entry name" value="AP_endonuc_2"/>
    <property type="match status" value="1"/>
</dbReference>
<dbReference type="AlphaFoldDB" id="A0A9E7SDI9"/>
<accession>A0A9E7SDI9</accession>
<dbReference type="InterPro" id="IPR036237">
    <property type="entry name" value="Xyl_isomerase-like_sf"/>
</dbReference>
<keyword evidence="3" id="KW-1185">Reference proteome</keyword>
<proteinExistence type="predicted"/>
<dbReference type="GO" id="GO:0016853">
    <property type="term" value="F:isomerase activity"/>
    <property type="evidence" value="ECO:0007669"/>
    <property type="project" value="UniProtKB-KW"/>
</dbReference>
<sequence>MIGVSTQALYDKSLSLALYKIRQLKVNFVEIVNEGYHALNKYNYKTHVEFLEEAKLKSVIHAPFSDINIGSLNEKIRRASLELLFETLKIAHYMGSMLVVIHPAHHSPLSGRFPKAYEKIQKRSLEEIDKVAQKVGIKVALENMPSFWILDGQTPERIKELVEGTDIFVTFDIGHLNTVNGEFTEFIKLLKDRIIYAHLSDNDGAHDSHLALGEGNVPWKDVIRQTPNVPMSLEVKSFDGVLKSLEFLDVMINAV</sequence>
<keyword evidence="2" id="KW-0413">Isomerase</keyword>
<dbReference type="PANTHER" id="PTHR12110:SF21">
    <property type="entry name" value="XYLOSE ISOMERASE-LIKE TIM BARREL DOMAIN-CONTAINING PROTEIN"/>
    <property type="match status" value="1"/>
</dbReference>
<dbReference type="KEGG" id="thei:K1720_04090"/>
<feature type="domain" description="Xylose isomerase-like TIM barrel" evidence="1">
    <location>
        <begin position="20"/>
        <end position="225"/>
    </location>
</feature>
<protein>
    <submittedName>
        <fullName evidence="2">Sugar phosphate isomerase/epimerase</fullName>
    </submittedName>
</protein>
<evidence type="ECO:0000313" key="3">
    <source>
        <dbReference type="Proteomes" id="UP001056425"/>
    </source>
</evidence>
<dbReference type="SUPFAM" id="SSF51658">
    <property type="entry name" value="Xylose isomerase-like"/>
    <property type="match status" value="1"/>
</dbReference>
<dbReference type="InterPro" id="IPR013022">
    <property type="entry name" value="Xyl_isomerase-like_TIM-brl"/>
</dbReference>
<dbReference type="Gene3D" id="3.20.20.150">
    <property type="entry name" value="Divalent-metal-dependent TIM barrel enzymes"/>
    <property type="match status" value="1"/>
</dbReference>
<organism evidence="2 3">
    <name type="scientific">Thermococcus argininiproducens</name>
    <dbReference type="NCBI Taxonomy" id="2866384"/>
    <lineage>
        <taxon>Archaea</taxon>
        <taxon>Methanobacteriati</taxon>
        <taxon>Methanobacteriota</taxon>
        <taxon>Thermococci</taxon>
        <taxon>Thermococcales</taxon>
        <taxon>Thermococcaceae</taxon>
        <taxon>Thermococcus</taxon>
    </lineage>
</organism>
<dbReference type="InterPro" id="IPR050312">
    <property type="entry name" value="IolE/XylAMocC-like"/>
</dbReference>
<evidence type="ECO:0000313" key="2">
    <source>
        <dbReference type="EMBL" id="USH00881.1"/>
    </source>
</evidence>
<gene>
    <name evidence="2" type="ORF">K1720_04090</name>
</gene>
<dbReference type="PANTHER" id="PTHR12110">
    <property type="entry name" value="HYDROXYPYRUVATE ISOMERASE"/>
    <property type="match status" value="1"/>
</dbReference>
<dbReference type="EMBL" id="CP080572">
    <property type="protein sequence ID" value="USH00881.1"/>
    <property type="molecule type" value="Genomic_DNA"/>
</dbReference>
<name>A0A9E7SDI9_9EURY</name>